<dbReference type="GeneID" id="66739831"/>
<dbReference type="RefSeq" id="WP_129556592.1">
    <property type="nucleotide sequence ID" value="NZ_CP012413.1"/>
</dbReference>
<dbReference type="AlphaFoldDB" id="A0A9Q6LUI6"/>
<evidence type="ECO:0000313" key="2">
    <source>
        <dbReference type="Proteomes" id="UP000422232"/>
    </source>
</evidence>
<dbReference type="InterPro" id="IPR036249">
    <property type="entry name" value="Thioredoxin-like_sf"/>
</dbReference>
<accession>A0A9Q6LUI6</accession>
<organism evidence="1 2">
    <name type="scientific">Piscirickettsia salmonis</name>
    <dbReference type="NCBI Taxonomy" id="1238"/>
    <lineage>
        <taxon>Bacteria</taxon>
        <taxon>Pseudomonadati</taxon>
        <taxon>Pseudomonadota</taxon>
        <taxon>Gammaproteobacteria</taxon>
        <taxon>Thiotrichales</taxon>
        <taxon>Piscirickettsiaceae</taxon>
        <taxon>Piscirickettsia</taxon>
    </lineage>
</organism>
<dbReference type="SUPFAM" id="SSF52833">
    <property type="entry name" value="Thioredoxin-like"/>
    <property type="match status" value="1"/>
</dbReference>
<evidence type="ECO:0000313" key="1">
    <source>
        <dbReference type="EMBL" id="QGO07109.1"/>
    </source>
</evidence>
<gene>
    <name evidence="1" type="ORF">Psal009_03046</name>
</gene>
<dbReference type="EMBL" id="CP038908">
    <property type="protein sequence ID" value="QGO07109.1"/>
    <property type="molecule type" value="Genomic_DNA"/>
</dbReference>
<reference evidence="1 2" key="1">
    <citation type="submission" date="2019-04" db="EMBL/GenBank/DDBJ databases">
        <title>Complete genome sequencing of Piscirickettsia salmonis strain Psal-009.</title>
        <authorList>
            <person name="Schober I."/>
            <person name="Bunk B."/>
            <person name="Sproer C."/>
            <person name="Carril G.P."/>
            <person name="Riedel T."/>
            <person name="Flores-Herrera P.A."/>
            <person name="Nourdin-Galindo G."/>
            <person name="Marshall S.H."/>
            <person name="Overmann J."/>
        </authorList>
    </citation>
    <scope>NUCLEOTIDE SEQUENCE [LARGE SCALE GENOMIC DNA]</scope>
    <source>
        <strain evidence="1 2">Psal-009</strain>
    </source>
</reference>
<dbReference type="Proteomes" id="UP000422232">
    <property type="component" value="Chromosome"/>
</dbReference>
<keyword evidence="2" id="KW-1185">Reference proteome</keyword>
<sequence length="176" mass="20048">MPRVQATLQPQFTPSHTLLPGYCLPNIYLKANSNNTVNLKHYTKDQHLILFFIETLCSTQLLKKLHQLHSKYSATLHALNTRLMVCLSTTAINCINAQNNNHSIIIDEHNQLLYALKQTTTPSLNTKEPTHGNIIVIQKHSLIYNSFLLQNTGDIHIGSNIDIELRKLIEILKLFN</sequence>
<proteinExistence type="predicted"/>
<protein>
    <submittedName>
        <fullName evidence="1">Uncharacterized protein</fullName>
    </submittedName>
</protein>
<name>A0A9Q6LUI6_PISSA</name>